<evidence type="ECO:0000256" key="4">
    <source>
        <dbReference type="ARBA" id="ARBA00022598"/>
    </source>
</evidence>
<dbReference type="InterPro" id="IPR002315">
    <property type="entry name" value="tRNA-synt_gly"/>
</dbReference>
<dbReference type="Gene3D" id="3.30.40.230">
    <property type="match status" value="1"/>
</dbReference>
<dbReference type="InterPro" id="IPR002314">
    <property type="entry name" value="aa-tRNA-synt_IIb"/>
</dbReference>
<keyword evidence="9" id="KW-0030">Aminoacyl-tRNA synthetase</keyword>
<keyword evidence="6" id="KW-0547">Nucleotide-binding</keyword>
<keyword evidence="13" id="KW-1185">Reference proteome</keyword>
<evidence type="ECO:0000313" key="13">
    <source>
        <dbReference type="Proteomes" id="UP000887575"/>
    </source>
</evidence>
<evidence type="ECO:0000256" key="6">
    <source>
        <dbReference type="ARBA" id="ARBA00022741"/>
    </source>
</evidence>
<evidence type="ECO:0000256" key="3">
    <source>
        <dbReference type="ARBA" id="ARBA00012829"/>
    </source>
</evidence>
<feature type="repeat" description="Solcar" evidence="11">
    <location>
        <begin position="115"/>
        <end position="203"/>
    </location>
</feature>
<dbReference type="GO" id="GO:0005739">
    <property type="term" value="C:mitochondrion"/>
    <property type="evidence" value="ECO:0007669"/>
    <property type="project" value="TreeGrafter"/>
</dbReference>
<dbReference type="InterPro" id="IPR036621">
    <property type="entry name" value="Anticodon-bd_dom_sf"/>
</dbReference>
<dbReference type="PROSITE" id="PS50862">
    <property type="entry name" value="AA_TRNA_LIGASE_II"/>
    <property type="match status" value="1"/>
</dbReference>
<dbReference type="InterPro" id="IPR006195">
    <property type="entry name" value="aa-tRNA-synth_II"/>
</dbReference>
<dbReference type="Pfam" id="PF00153">
    <property type="entry name" value="Mito_carr"/>
    <property type="match status" value="3"/>
</dbReference>
<dbReference type="EC" id="6.1.1.14" evidence="3"/>
<dbReference type="GO" id="GO:0004820">
    <property type="term" value="F:glycine-tRNA ligase activity"/>
    <property type="evidence" value="ECO:0007669"/>
    <property type="project" value="UniProtKB-EC"/>
</dbReference>
<keyword evidence="8 11" id="KW-0472">Membrane</keyword>
<feature type="repeat" description="Solcar" evidence="11">
    <location>
        <begin position="214"/>
        <end position="296"/>
    </location>
</feature>
<dbReference type="PANTHER" id="PTHR10745:SF0">
    <property type="entry name" value="GLYCINE--TRNA LIGASE"/>
    <property type="match status" value="1"/>
</dbReference>
<comment type="similarity">
    <text evidence="2">Belongs to the mitochondrial carrier (TC 2.A.29) family.</text>
</comment>
<comment type="subcellular location">
    <subcellularLocation>
        <location evidence="1">Membrane</location>
        <topology evidence="1">Multi-pass membrane protein</topology>
    </subcellularLocation>
</comment>
<evidence type="ECO:0000256" key="10">
    <source>
        <dbReference type="ARBA" id="ARBA00030057"/>
    </source>
</evidence>
<evidence type="ECO:0000256" key="8">
    <source>
        <dbReference type="ARBA" id="ARBA00023136"/>
    </source>
</evidence>
<evidence type="ECO:0000256" key="9">
    <source>
        <dbReference type="ARBA" id="ARBA00023146"/>
    </source>
</evidence>
<keyword evidence="4" id="KW-0436">Ligase</keyword>
<dbReference type="GO" id="GO:0005524">
    <property type="term" value="F:ATP binding"/>
    <property type="evidence" value="ECO:0007669"/>
    <property type="project" value="UniProtKB-KW"/>
</dbReference>
<dbReference type="NCBIfam" id="TIGR00389">
    <property type="entry name" value="glyS_dimeric"/>
    <property type="match status" value="1"/>
</dbReference>
<dbReference type="PANTHER" id="PTHR10745">
    <property type="entry name" value="GLYCYL-TRNA SYNTHETASE/DNA POLYMERASE SUBUNIT GAMMA-2"/>
    <property type="match status" value="1"/>
</dbReference>
<name>A0AAF3J1Z9_9BILA</name>
<dbReference type="InterPro" id="IPR045864">
    <property type="entry name" value="aa-tRNA-synth_II/BPL/LPL"/>
</dbReference>
<evidence type="ECO:0000259" key="12">
    <source>
        <dbReference type="PROSITE" id="PS50862"/>
    </source>
</evidence>
<dbReference type="PROSITE" id="PS50920">
    <property type="entry name" value="SOLCAR"/>
    <property type="match status" value="3"/>
</dbReference>
<evidence type="ECO:0000256" key="5">
    <source>
        <dbReference type="ARBA" id="ARBA00022692"/>
    </source>
</evidence>
<dbReference type="SUPFAM" id="SSF103506">
    <property type="entry name" value="Mitochondrial carrier"/>
    <property type="match status" value="1"/>
</dbReference>
<keyword evidence="7" id="KW-0067">ATP-binding</keyword>
<organism evidence="13 14">
    <name type="scientific">Mesorhabditis belari</name>
    <dbReference type="NCBI Taxonomy" id="2138241"/>
    <lineage>
        <taxon>Eukaryota</taxon>
        <taxon>Metazoa</taxon>
        <taxon>Ecdysozoa</taxon>
        <taxon>Nematoda</taxon>
        <taxon>Chromadorea</taxon>
        <taxon>Rhabditida</taxon>
        <taxon>Rhabditina</taxon>
        <taxon>Rhabditomorpha</taxon>
        <taxon>Rhabditoidea</taxon>
        <taxon>Rhabditidae</taxon>
        <taxon>Mesorhabditinae</taxon>
        <taxon>Mesorhabditis</taxon>
    </lineage>
</organism>
<dbReference type="InterPro" id="IPR027031">
    <property type="entry name" value="Gly-tRNA_synthase/POLG2"/>
</dbReference>
<reference evidence="14" key="1">
    <citation type="submission" date="2024-02" db="UniProtKB">
        <authorList>
            <consortium name="WormBaseParasite"/>
        </authorList>
    </citation>
    <scope>IDENTIFICATION</scope>
</reference>
<keyword evidence="5 11" id="KW-0812">Transmembrane</keyword>
<evidence type="ECO:0000313" key="14">
    <source>
        <dbReference type="WBParaSite" id="MBELARI_LOCUS11192"/>
    </source>
</evidence>
<dbReference type="Proteomes" id="UP000887575">
    <property type="component" value="Unassembled WGS sequence"/>
</dbReference>
<dbReference type="Gene3D" id="3.30.930.10">
    <property type="entry name" value="Bira Bifunctional Protein, Domain 2"/>
    <property type="match status" value="1"/>
</dbReference>
<dbReference type="InterPro" id="IPR023395">
    <property type="entry name" value="MCP_dom_sf"/>
</dbReference>
<accession>A0AAF3J1Z9</accession>
<feature type="domain" description="Aminoacyl-transfer RNA synthetases class-II family profile" evidence="12">
    <location>
        <begin position="526"/>
        <end position="888"/>
    </location>
</feature>
<dbReference type="GO" id="GO:0070150">
    <property type="term" value="P:mitochondrial glycyl-tRNA aminoacylation"/>
    <property type="evidence" value="ECO:0007669"/>
    <property type="project" value="TreeGrafter"/>
</dbReference>
<evidence type="ECO:0000256" key="7">
    <source>
        <dbReference type="ARBA" id="ARBA00022840"/>
    </source>
</evidence>
<dbReference type="FunFam" id="3.40.50.800:FF:000004">
    <property type="entry name" value="Glycine--tRNA ligase 2"/>
    <property type="match status" value="1"/>
</dbReference>
<dbReference type="Gene3D" id="1.50.40.10">
    <property type="entry name" value="Mitochondrial carrier domain"/>
    <property type="match status" value="1"/>
</dbReference>
<dbReference type="NCBIfam" id="NF003211">
    <property type="entry name" value="PRK04173.1"/>
    <property type="match status" value="1"/>
</dbReference>
<feature type="repeat" description="Solcar" evidence="11">
    <location>
        <begin position="18"/>
        <end position="102"/>
    </location>
</feature>
<evidence type="ECO:0000256" key="2">
    <source>
        <dbReference type="ARBA" id="ARBA00006375"/>
    </source>
</evidence>
<dbReference type="FunFam" id="1.50.40.10:FF:000146">
    <property type="entry name" value="Uncharacterized protein, isoform B"/>
    <property type="match status" value="1"/>
</dbReference>
<protein>
    <recommendedName>
        <fullName evidence="3">glycine--tRNA ligase</fullName>
        <ecNumber evidence="3">6.1.1.14</ecNumber>
    </recommendedName>
    <alternativeName>
        <fullName evidence="10">Diadenosine tetraphosphate synthetase</fullName>
    </alternativeName>
</protein>
<sequence length="1005" mass="113035">MGHGGGSESGSSGGSHLKDGFIDLFAGTMGGIANVYAGQPLDTVKVKVQTFPKLYANWVTCLKDTYRIDGVRGLYAGTVPALAANIAENAVLFCAYGYCQKLVGSFCGHEDSKFMSPIENAVAGSFAAVFAATVLCPTELVKCRLQAARETNPTVRSTPFSVCRNMLQERGPRGFFIGMTPTLAREVPGYFCFFGAYELCRFLLTPEGKTKDDIGLFRTAISGSCGGMALWAAIFPADVIKSRMQVQGGGNFGDMFKTILKEQGFMGFYKGLLPTLIRTAVASGHYMTSFRVLRFIRDTKSCIIRNYSQPFFKVELAANKGANVRKRNTVPEVTKKFKQRIAEYLKDLNDPLIEKRLGPLRASVREVAAEIKSLKEREPSSNELPNLLHELKRRKTLLENTELELAPQDASFDRTKIEDLLIDCHFFRPAFSLYSSAPGLFYFGQNGSRMVKNIISTWEDHFVMEDEMNEIISTSLTPESVFVASGHTQRFADLMVKDTINGELFRADHFLLNSFKELLLQAPSAELKKEYERMIERIGDLDELRIEELIKQYDLKSPSGNPVSKPTKANQMLSIEMGFNGDRAFLRPETAQGIFVEFQNYLEANKGKLPFAVAQVGTAFRNEINPRHGLLRTREFQMCEIEHFHDPQQKTHHKFDEIADRRLVFYPQRQQLDGASPIEISVREAVDTLIGYYLARTHSFLEKVGINTRKLRFRQHMANEMAHYAKDCWDAEVMTSYGWIECAGIADRGVYDLEQHSRISGTRLTANRDIDSAEKEALSIKPNMNILQKAYPDKAKKIQKSLSELNALNIQAGTISVTVDQQVYQLMPDMYELKKSMKSIKTEAFIPAVIEPSFGIGRIFYAALEHSFLQRDGDEKRVFLNLNPVVAPIKCSVLPINSNAEKLQPLVKEICKRLHRHRISYKLDDSNGSIGRRYARTDKIGIPFGVTIDFESIANPPTVTVRNALNQAQIRVQIDDLCSVLTNLINGSLEWSRAEKLYPYHATIL</sequence>
<dbReference type="SUPFAM" id="SSF52954">
    <property type="entry name" value="Class II aaRS ABD-related"/>
    <property type="match status" value="1"/>
</dbReference>
<evidence type="ECO:0000256" key="11">
    <source>
        <dbReference type="PROSITE-ProRule" id="PRU00282"/>
    </source>
</evidence>
<dbReference type="WBParaSite" id="MBELARI_LOCUS11192">
    <property type="protein sequence ID" value="MBELARI_LOCUS11192"/>
    <property type="gene ID" value="MBELARI_LOCUS11192"/>
</dbReference>
<proteinExistence type="inferred from homology"/>
<dbReference type="AlphaFoldDB" id="A0AAF3J1Z9"/>
<dbReference type="SUPFAM" id="SSF55681">
    <property type="entry name" value="Class II aaRS and biotin synthetases"/>
    <property type="match status" value="1"/>
</dbReference>
<dbReference type="Pfam" id="PF03129">
    <property type="entry name" value="HGTP_anticodon"/>
    <property type="match status" value="1"/>
</dbReference>
<dbReference type="GO" id="GO:0016020">
    <property type="term" value="C:membrane"/>
    <property type="evidence" value="ECO:0007669"/>
    <property type="project" value="UniProtKB-SubCell"/>
</dbReference>
<dbReference type="InterPro" id="IPR018108">
    <property type="entry name" value="MCP_transmembrane"/>
</dbReference>
<dbReference type="Gene3D" id="3.40.50.800">
    <property type="entry name" value="Anticodon-binding domain"/>
    <property type="match status" value="1"/>
</dbReference>
<dbReference type="PRINTS" id="PR01043">
    <property type="entry name" value="TRNASYNTHGLY"/>
</dbReference>
<evidence type="ECO:0000256" key="1">
    <source>
        <dbReference type="ARBA" id="ARBA00004141"/>
    </source>
</evidence>
<dbReference type="InterPro" id="IPR004154">
    <property type="entry name" value="Anticodon-bd"/>
</dbReference>
<dbReference type="Pfam" id="PF00587">
    <property type="entry name" value="tRNA-synt_2b"/>
    <property type="match status" value="1"/>
</dbReference>